<keyword evidence="3" id="KW-1185">Reference proteome</keyword>
<dbReference type="InterPro" id="IPR011333">
    <property type="entry name" value="SKP1/BTB/POZ_sf"/>
</dbReference>
<dbReference type="PROSITE" id="PS50097">
    <property type="entry name" value="BTB"/>
    <property type="match status" value="1"/>
</dbReference>
<dbReference type="SMART" id="SM00225">
    <property type="entry name" value="BTB"/>
    <property type="match status" value="1"/>
</dbReference>
<feature type="domain" description="BTB" evidence="1">
    <location>
        <begin position="20"/>
        <end position="79"/>
    </location>
</feature>
<reference evidence="2" key="1">
    <citation type="submission" date="2023-04" db="EMBL/GenBank/DDBJ databases">
        <title>Black Yeasts Isolated from many extreme environments.</title>
        <authorList>
            <person name="Coleine C."/>
            <person name="Stajich J.E."/>
            <person name="Selbmann L."/>
        </authorList>
    </citation>
    <scope>NUCLEOTIDE SEQUENCE</scope>
    <source>
        <strain evidence="2">CCFEE 5312</strain>
    </source>
</reference>
<dbReference type="Pfam" id="PF00651">
    <property type="entry name" value="BTB"/>
    <property type="match status" value="1"/>
</dbReference>
<evidence type="ECO:0000259" key="1">
    <source>
        <dbReference type="PROSITE" id="PS50097"/>
    </source>
</evidence>
<dbReference type="AlphaFoldDB" id="A0AAJ0DDG8"/>
<evidence type="ECO:0000313" key="3">
    <source>
        <dbReference type="Proteomes" id="UP001271007"/>
    </source>
</evidence>
<dbReference type="Proteomes" id="UP001271007">
    <property type="component" value="Unassembled WGS sequence"/>
</dbReference>
<dbReference type="PANTHER" id="PTHR47843:SF5">
    <property type="entry name" value="BTB_POZ DOMAIN PROTEIN"/>
    <property type="match status" value="1"/>
</dbReference>
<dbReference type="PANTHER" id="PTHR47843">
    <property type="entry name" value="BTB DOMAIN-CONTAINING PROTEIN-RELATED"/>
    <property type="match status" value="1"/>
</dbReference>
<organism evidence="2 3">
    <name type="scientific">Extremus antarcticus</name>
    <dbReference type="NCBI Taxonomy" id="702011"/>
    <lineage>
        <taxon>Eukaryota</taxon>
        <taxon>Fungi</taxon>
        <taxon>Dikarya</taxon>
        <taxon>Ascomycota</taxon>
        <taxon>Pezizomycotina</taxon>
        <taxon>Dothideomycetes</taxon>
        <taxon>Dothideomycetidae</taxon>
        <taxon>Mycosphaerellales</taxon>
        <taxon>Extremaceae</taxon>
        <taxon>Extremus</taxon>
    </lineage>
</organism>
<dbReference type="EMBL" id="JAWDJX010000023">
    <property type="protein sequence ID" value="KAK3051977.1"/>
    <property type="molecule type" value="Genomic_DNA"/>
</dbReference>
<dbReference type="InterPro" id="IPR000210">
    <property type="entry name" value="BTB/POZ_dom"/>
</dbReference>
<evidence type="ECO:0000313" key="2">
    <source>
        <dbReference type="EMBL" id="KAK3051977.1"/>
    </source>
</evidence>
<dbReference type="Gene3D" id="3.30.710.10">
    <property type="entry name" value="Potassium Channel Kv1.1, Chain A"/>
    <property type="match status" value="1"/>
</dbReference>
<dbReference type="CDD" id="cd18186">
    <property type="entry name" value="BTB_POZ_ZBTB_KLHL-like"/>
    <property type="match status" value="1"/>
</dbReference>
<sequence length="140" mass="16187">MAFDPMRKGLSELFNSPKWSDLTIRCGEREWAVHKIVLSTQSEFFNRAINGGFKEPNSNVIELHDDDPDTWLYTYDYAHIDLPSSLSGPENDVRVYEIAEKYMLDQLKSDVLSYMTGRADWETEGYARAIYYAYHMASPA</sequence>
<proteinExistence type="predicted"/>
<comment type="caution">
    <text evidence="2">The sequence shown here is derived from an EMBL/GenBank/DDBJ whole genome shotgun (WGS) entry which is preliminary data.</text>
</comment>
<gene>
    <name evidence="2" type="ORF">LTR09_006931</name>
</gene>
<accession>A0AAJ0DDG8</accession>
<dbReference type="SUPFAM" id="SSF54695">
    <property type="entry name" value="POZ domain"/>
    <property type="match status" value="1"/>
</dbReference>
<name>A0AAJ0DDG8_9PEZI</name>
<protein>
    <recommendedName>
        <fullName evidence="1">BTB domain-containing protein</fullName>
    </recommendedName>
</protein>